<dbReference type="HAMAP" id="MF_00187">
    <property type="entry name" value="FdhD"/>
    <property type="match status" value="1"/>
</dbReference>
<keyword evidence="1" id="KW-0963">Cytoplasm</keyword>
<dbReference type="AlphaFoldDB" id="A0A381RML7"/>
<reference evidence="3" key="1">
    <citation type="submission" date="2018-05" db="EMBL/GenBank/DDBJ databases">
        <authorList>
            <person name="Lanie J.A."/>
            <person name="Ng W.-L."/>
            <person name="Kazmierczak K.M."/>
            <person name="Andrzejewski T.M."/>
            <person name="Davidsen T.M."/>
            <person name="Wayne K.J."/>
            <person name="Tettelin H."/>
            <person name="Glass J.I."/>
            <person name="Rusch D."/>
            <person name="Podicherti R."/>
            <person name="Tsui H.-C.T."/>
            <person name="Winkler M.E."/>
        </authorList>
    </citation>
    <scope>NUCLEOTIDE SEQUENCE</scope>
</reference>
<dbReference type="GO" id="GO:0006777">
    <property type="term" value="P:Mo-molybdopterin cofactor biosynthetic process"/>
    <property type="evidence" value="ECO:0007669"/>
    <property type="project" value="UniProtKB-KW"/>
</dbReference>
<evidence type="ECO:0000313" key="3">
    <source>
        <dbReference type="EMBL" id="SUZ92484.1"/>
    </source>
</evidence>
<dbReference type="PANTHER" id="PTHR30592">
    <property type="entry name" value="FORMATE DEHYDROGENASE"/>
    <property type="match status" value="1"/>
</dbReference>
<dbReference type="Pfam" id="PF02634">
    <property type="entry name" value="FdhD-NarQ"/>
    <property type="match status" value="1"/>
</dbReference>
<dbReference type="PANTHER" id="PTHR30592:SF1">
    <property type="entry name" value="SULFUR CARRIER PROTEIN FDHD"/>
    <property type="match status" value="1"/>
</dbReference>
<keyword evidence="2" id="KW-0501">Molybdenum cofactor biosynthesis</keyword>
<name>A0A381RML7_9ZZZZ</name>
<dbReference type="GO" id="GO:0016783">
    <property type="term" value="F:sulfurtransferase activity"/>
    <property type="evidence" value="ECO:0007669"/>
    <property type="project" value="InterPro"/>
</dbReference>
<dbReference type="NCBIfam" id="TIGR00129">
    <property type="entry name" value="fdhD_narQ"/>
    <property type="match status" value="1"/>
</dbReference>
<dbReference type="InterPro" id="IPR016193">
    <property type="entry name" value="Cytidine_deaminase-like"/>
</dbReference>
<dbReference type="NCBIfam" id="NF001943">
    <property type="entry name" value="PRK00724.1-2"/>
    <property type="match status" value="1"/>
</dbReference>
<dbReference type="Gene3D" id="3.40.140.10">
    <property type="entry name" value="Cytidine Deaminase, domain 2"/>
    <property type="match status" value="1"/>
</dbReference>
<dbReference type="InterPro" id="IPR003786">
    <property type="entry name" value="FdhD"/>
</dbReference>
<evidence type="ECO:0000256" key="2">
    <source>
        <dbReference type="ARBA" id="ARBA00023150"/>
    </source>
</evidence>
<sequence length="284" mass="31280">MEFSMPKSSLSVKINKIREDRESISDDNVAVEEPLEIQICSNTSDLTAAKSVSITMRTPGHDFDLALGFLYTESIIKHMDDIVSINHVGNLDNDAEYSNTVRVELKPTADVDLERLKRHFYTTSSCGVCGKVSIEALENIGLTPIKSNFQIKKSELVKIPIKLEKEQKIFGKTGGLHAAAAFNENGEIIIVREDIGRHNALDKIIGALLKNNQSTVNNTAFMVSGRTSFELVQKSIAYGAPLLAAVSAPSSLAIQLSKEFDMTLIGFLRKGNFNIYNKSERIVS</sequence>
<organism evidence="3">
    <name type="scientific">marine metagenome</name>
    <dbReference type="NCBI Taxonomy" id="408172"/>
    <lineage>
        <taxon>unclassified sequences</taxon>
        <taxon>metagenomes</taxon>
        <taxon>ecological metagenomes</taxon>
    </lineage>
</organism>
<proteinExistence type="inferred from homology"/>
<dbReference type="PIRSF" id="PIRSF015626">
    <property type="entry name" value="FdhD"/>
    <property type="match status" value="1"/>
</dbReference>
<gene>
    <name evidence="3" type="ORF">METZ01_LOCUS45338</name>
</gene>
<dbReference type="Gene3D" id="3.10.20.10">
    <property type="match status" value="1"/>
</dbReference>
<dbReference type="EMBL" id="UINC01002062">
    <property type="protein sequence ID" value="SUZ92484.1"/>
    <property type="molecule type" value="Genomic_DNA"/>
</dbReference>
<protein>
    <recommendedName>
        <fullName evidence="4">Sulfur carrier protein FdhD</fullName>
    </recommendedName>
</protein>
<evidence type="ECO:0000256" key="1">
    <source>
        <dbReference type="ARBA" id="ARBA00022490"/>
    </source>
</evidence>
<dbReference type="SUPFAM" id="SSF53927">
    <property type="entry name" value="Cytidine deaminase-like"/>
    <property type="match status" value="1"/>
</dbReference>
<accession>A0A381RML7</accession>
<evidence type="ECO:0008006" key="4">
    <source>
        <dbReference type="Google" id="ProtNLM"/>
    </source>
</evidence>